<protein>
    <recommendedName>
        <fullName evidence="5">GPN-loop GTPase 3</fullName>
    </recommendedName>
</protein>
<dbReference type="PANTHER" id="PTHR21231">
    <property type="entry name" value="XPA-BINDING PROTEIN 1-RELATED"/>
    <property type="match status" value="1"/>
</dbReference>
<dbReference type="GeneID" id="25260155"/>
<keyword evidence="3 5" id="KW-0378">Hydrolase</keyword>
<evidence type="ECO:0000256" key="5">
    <source>
        <dbReference type="RuleBase" id="RU365059"/>
    </source>
</evidence>
<comment type="caution">
    <text evidence="6">The sequence shown here is derived from an EMBL/GenBank/DDBJ whole genome shotgun (WGS) entry which is preliminary data.</text>
</comment>
<keyword evidence="7" id="KW-1185">Reference proteome</keyword>
<dbReference type="PANTHER" id="PTHR21231:SF7">
    <property type="entry name" value="GPN-LOOP GTPASE 3"/>
    <property type="match status" value="1"/>
</dbReference>
<evidence type="ECO:0000256" key="2">
    <source>
        <dbReference type="ARBA" id="ARBA00022741"/>
    </source>
</evidence>
<sequence length="160" mass="18390">MEVSFIPWSTDFPHICRYLLENIDWLEDDLGQYDNEFLLVDCPGQLELYTHFSIFKNIISVFQRMGYQVCCVYLLESVFLQDVSKFFSGVLSAMSAMVQLEIPHINVITKLDLVDDATLESEQISRFARCGLLLGFLIQTQAYFWIGSEPMKNLVPSILG</sequence>
<dbReference type="HOGENOM" id="CLU_1652575_0_0_1"/>
<dbReference type="SUPFAM" id="SSF52540">
    <property type="entry name" value="P-loop containing nucleoside triphosphate hydrolases"/>
    <property type="match status" value="1"/>
</dbReference>
<dbReference type="AlphaFoldDB" id="A0A098VPG3"/>
<reference evidence="6 7" key="1">
    <citation type="submission" date="2014-04" db="EMBL/GenBank/DDBJ databases">
        <title>A new species of microsporidia sheds light on the evolution of extreme parasitism.</title>
        <authorList>
            <person name="Haag K.L."/>
            <person name="James T.Y."/>
            <person name="Larsson R."/>
            <person name="Schaer T.M."/>
            <person name="Refardt D."/>
            <person name="Pombert J.-F."/>
            <person name="Ebert D."/>
        </authorList>
    </citation>
    <scope>NUCLEOTIDE SEQUENCE [LARGE SCALE GENOMIC DNA]</scope>
    <source>
        <strain evidence="6 7">UGP3</strain>
        <tissue evidence="6">Spores</tissue>
    </source>
</reference>
<comment type="function">
    <text evidence="5">Small GTPase required for proper nuclear import of RNA polymerase II and III (RNAPII and RNAPIII). May act at an RNAP assembly step prior to nuclear import.</text>
</comment>
<evidence type="ECO:0000313" key="6">
    <source>
        <dbReference type="EMBL" id="KGG50937.1"/>
    </source>
</evidence>
<keyword evidence="4 5" id="KW-0342">GTP-binding</keyword>
<dbReference type="VEuPathDB" id="MicrosporidiaDB:DI09_4p200"/>
<dbReference type="GO" id="GO:0003924">
    <property type="term" value="F:GTPase activity"/>
    <property type="evidence" value="ECO:0007669"/>
    <property type="project" value="TreeGrafter"/>
</dbReference>
<gene>
    <name evidence="6" type="ORF">DI09_4p200</name>
</gene>
<dbReference type="InterPro" id="IPR027417">
    <property type="entry name" value="P-loop_NTPase"/>
</dbReference>
<organism evidence="6 7">
    <name type="scientific">Mitosporidium daphniae</name>
    <dbReference type="NCBI Taxonomy" id="1485682"/>
    <lineage>
        <taxon>Eukaryota</taxon>
        <taxon>Fungi</taxon>
        <taxon>Fungi incertae sedis</taxon>
        <taxon>Microsporidia</taxon>
        <taxon>Mitosporidium</taxon>
    </lineage>
</organism>
<dbReference type="OrthoDB" id="5839at2759"/>
<evidence type="ECO:0000313" key="7">
    <source>
        <dbReference type="Proteomes" id="UP000029725"/>
    </source>
</evidence>
<evidence type="ECO:0000256" key="4">
    <source>
        <dbReference type="ARBA" id="ARBA00023134"/>
    </source>
</evidence>
<dbReference type="RefSeq" id="XP_013237364.1">
    <property type="nucleotide sequence ID" value="XM_013381910.1"/>
</dbReference>
<comment type="similarity">
    <text evidence="1 5">Belongs to the GPN-loop GTPase family.</text>
</comment>
<dbReference type="InterPro" id="IPR004130">
    <property type="entry name" value="Gpn"/>
</dbReference>
<keyword evidence="2 5" id="KW-0547">Nucleotide-binding</keyword>
<evidence type="ECO:0000256" key="1">
    <source>
        <dbReference type="ARBA" id="ARBA00005290"/>
    </source>
</evidence>
<dbReference type="Pfam" id="PF03029">
    <property type="entry name" value="ATP_bind_1"/>
    <property type="match status" value="1"/>
</dbReference>
<name>A0A098VPG3_9MICR</name>
<dbReference type="GO" id="GO:0005525">
    <property type="term" value="F:GTP binding"/>
    <property type="evidence" value="ECO:0007669"/>
    <property type="project" value="UniProtKB-KW"/>
</dbReference>
<dbReference type="Gene3D" id="3.40.50.300">
    <property type="entry name" value="P-loop containing nucleotide triphosphate hydrolases"/>
    <property type="match status" value="1"/>
</dbReference>
<comment type="subunit">
    <text evidence="5">Binds to RNA polymerase II (RNAPII).</text>
</comment>
<proteinExistence type="inferred from homology"/>
<evidence type="ECO:0000256" key="3">
    <source>
        <dbReference type="ARBA" id="ARBA00022801"/>
    </source>
</evidence>
<accession>A0A098VPG3</accession>
<dbReference type="Proteomes" id="UP000029725">
    <property type="component" value="Unassembled WGS sequence"/>
</dbReference>
<dbReference type="EMBL" id="JMKJ01000444">
    <property type="protein sequence ID" value="KGG50937.1"/>
    <property type="molecule type" value="Genomic_DNA"/>
</dbReference>